<evidence type="ECO:0000256" key="2">
    <source>
        <dbReference type="ARBA" id="ARBA00022679"/>
    </source>
</evidence>
<keyword evidence="3" id="KW-0547">Nucleotide-binding</keyword>
<dbReference type="RefSeq" id="XP_008818835.1">
    <property type="nucleotide sequence ID" value="XM_008820613.1"/>
</dbReference>
<feature type="domain" description="Protein kinase" evidence="7">
    <location>
        <begin position="523"/>
        <end position="780"/>
    </location>
</feature>
<keyword evidence="9" id="KW-1185">Reference proteome</keyword>
<protein>
    <submittedName>
        <fullName evidence="8">TKL protein kinase</fullName>
    </submittedName>
</protein>
<name>W7A673_9APIC</name>
<evidence type="ECO:0000256" key="4">
    <source>
        <dbReference type="ARBA" id="ARBA00022777"/>
    </source>
</evidence>
<dbReference type="InterPro" id="IPR011009">
    <property type="entry name" value="Kinase-like_dom_sf"/>
</dbReference>
<keyword evidence="4 8" id="KW-0418">Kinase</keyword>
<dbReference type="GeneID" id="20040314"/>
<feature type="region of interest" description="Disordered" evidence="6">
    <location>
        <begin position="15"/>
        <end position="80"/>
    </location>
</feature>
<dbReference type="OrthoDB" id="339325at2759"/>
<dbReference type="Pfam" id="PF00069">
    <property type="entry name" value="Pkinase"/>
    <property type="match status" value="1"/>
</dbReference>
<evidence type="ECO:0000313" key="9">
    <source>
        <dbReference type="Proteomes" id="UP000030640"/>
    </source>
</evidence>
<dbReference type="PROSITE" id="PS50011">
    <property type="entry name" value="PROTEIN_KINASE_DOM"/>
    <property type="match status" value="1"/>
</dbReference>
<dbReference type="InterPro" id="IPR008271">
    <property type="entry name" value="Ser/Thr_kinase_AS"/>
</dbReference>
<keyword evidence="1" id="KW-0723">Serine/threonine-protein kinase</keyword>
<evidence type="ECO:0000256" key="5">
    <source>
        <dbReference type="ARBA" id="ARBA00022840"/>
    </source>
</evidence>
<keyword evidence="5" id="KW-0067">ATP-binding</keyword>
<accession>W7A673</accession>
<dbReference type="GO" id="GO:0005524">
    <property type="term" value="F:ATP binding"/>
    <property type="evidence" value="ECO:0007669"/>
    <property type="project" value="UniProtKB-KW"/>
</dbReference>
<dbReference type="Gene3D" id="1.10.510.10">
    <property type="entry name" value="Transferase(Phosphotransferase) domain 1"/>
    <property type="match status" value="1"/>
</dbReference>
<dbReference type="SMART" id="SM00220">
    <property type="entry name" value="S_TKc"/>
    <property type="match status" value="1"/>
</dbReference>
<sequence length="783" mass="88706">MESTLTQIKEDVIIASDPSSMKRKQKTCKNLPPSGISRRGISSRVSKVGENSEWILDKDKQKNGGIPPTENDTPPSSSVHCEKKVSFHKGTSFKEHRWYSYGSVSTNTSFHQCSVEENNWRQNSNEGYLSMGSAMEVEGERIDLLYSQSNILKEDSKMFLLEHEIFFGNDKLVDVKGENRFDETTKLDGRQGERSGLVSANEVLKKGRCTSGDVSTNSKSTHEEKIIAHTRKSPLGTSPKCQVVNPVKWNVSDRAKDPEMKRESTQAISEESPVSGKKRTSNSIEKEVADPKIRNASSWDERKREEYVSISNYRLDDYTSGDKKDSINYTFCYENSVQSSLSKIAHSSSFVDYVTSQHNSLTTEYGQQCPGKRPYKSEGTRRSLPCDNPSYLSSEVQDSLYNCVVKNMEREIMTLDGFQQGGVAAEGGKLVENVEGVDHMEPAEGVTVVEGVDHVEPAEGFTVVEDAKVDDVQPDEGIVPPVEPPPAKCIASEEDAVKIFFKGDRRFFNFDLPANEIIERKSFEIIEMISEGSFGTVYKALWQNKIVAVKKSHINMSLEGMRSIVREVNTYRSVSHENIVEYYGVCIDEAFIGIVLEYFPRGTVFDMLYNSTLIVPYEVRLQMAVQLVEVVNYLHSVKRFVHRDLKTSNFLFDEQYNLKICDFGKTRKLNADGKIILEDNGGSPRYMAPECFMEENSINEKSDIWGLACCLIEIFANQIPFQHIKHKEDVVVEILVNKQKPNVPNCLHPKLHKLLERSFCIDPEERPSCEEYLELLLEFYSKN</sequence>
<feature type="region of interest" description="Disordered" evidence="6">
    <location>
        <begin position="252"/>
        <end position="286"/>
    </location>
</feature>
<evidence type="ECO:0000256" key="1">
    <source>
        <dbReference type="ARBA" id="ARBA00022527"/>
    </source>
</evidence>
<reference evidence="8 9" key="1">
    <citation type="submission" date="2013-02" db="EMBL/GenBank/DDBJ databases">
        <title>The Genome Sequence of Plasmodium inui San Antonio 1.</title>
        <authorList>
            <consortium name="The Broad Institute Genome Sequencing Platform"/>
            <consortium name="The Broad Institute Genome Sequencing Center for Infectious Disease"/>
            <person name="Neafsey D."/>
            <person name="Cheeseman I."/>
            <person name="Volkman S."/>
            <person name="Adams J."/>
            <person name="Walker B."/>
            <person name="Young S.K."/>
            <person name="Zeng Q."/>
            <person name="Gargeya S."/>
            <person name="Fitzgerald M."/>
            <person name="Haas B."/>
            <person name="Abouelleil A."/>
            <person name="Alvarado L."/>
            <person name="Arachchi H.M."/>
            <person name="Berlin A.M."/>
            <person name="Chapman S.B."/>
            <person name="Dewar J."/>
            <person name="Goldberg J."/>
            <person name="Griggs A."/>
            <person name="Gujja S."/>
            <person name="Hansen M."/>
            <person name="Howarth C."/>
            <person name="Imamovic A."/>
            <person name="Larimer J."/>
            <person name="McCowan C."/>
            <person name="Murphy C."/>
            <person name="Neiman D."/>
            <person name="Pearson M."/>
            <person name="Priest M."/>
            <person name="Roberts A."/>
            <person name="Saif S."/>
            <person name="Shea T."/>
            <person name="Sisk P."/>
            <person name="Sykes S."/>
            <person name="Wortman J."/>
            <person name="Nusbaum C."/>
            <person name="Birren B."/>
        </authorList>
    </citation>
    <scope>NUCLEOTIDE SEQUENCE [LARGE SCALE GENOMIC DNA]</scope>
    <source>
        <strain evidence="8 9">San Antonio 1</strain>
    </source>
</reference>
<dbReference type="InterPro" id="IPR000719">
    <property type="entry name" value="Prot_kinase_dom"/>
</dbReference>
<dbReference type="PROSITE" id="PS00108">
    <property type="entry name" value="PROTEIN_KINASE_ST"/>
    <property type="match status" value="1"/>
</dbReference>
<evidence type="ECO:0000313" key="8">
    <source>
        <dbReference type="EMBL" id="EUD64569.1"/>
    </source>
</evidence>
<dbReference type="Proteomes" id="UP000030640">
    <property type="component" value="Unassembled WGS sequence"/>
</dbReference>
<dbReference type="VEuPathDB" id="PlasmoDB:C922_05040"/>
<evidence type="ECO:0000256" key="3">
    <source>
        <dbReference type="ARBA" id="ARBA00022741"/>
    </source>
</evidence>
<gene>
    <name evidence="8" type="ORF">C922_05040</name>
</gene>
<feature type="compositionally biased region" description="Basic and acidic residues" evidence="6">
    <location>
        <begin position="252"/>
        <end position="264"/>
    </location>
</feature>
<dbReference type="SUPFAM" id="SSF56112">
    <property type="entry name" value="Protein kinase-like (PK-like)"/>
    <property type="match status" value="1"/>
</dbReference>
<proteinExistence type="predicted"/>
<evidence type="ECO:0000259" key="7">
    <source>
        <dbReference type="PROSITE" id="PS50011"/>
    </source>
</evidence>
<feature type="compositionally biased region" description="Low complexity" evidence="6">
    <location>
        <begin position="34"/>
        <end position="49"/>
    </location>
</feature>
<dbReference type="EMBL" id="KI965494">
    <property type="protein sequence ID" value="EUD64569.1"/>
    <property type="molecule type" value="Genomic_DNA"/>
</dbReference>
<dbReference type="PANTHER" id="PTHR11584">
    <property type="entry name" value="SERINE/THREONINE PROTEIN KINASE"/>
    <property type="match status" value="1"/>
</dbReference>
<feature type="compositionally biased region" description="Polar residues" evidence="6">
    <location>
        <begin position="70"/>
        <end position="79"/>
    </location>
</feature>
<dbReference type="PANTHER" id="PTHR11584:SF369">
    <property type="entry name" value="MITOGEN-ACTIVATED PROTEIN KINASE KINASE KINASE 19-RELATED"/>
    <property type="match status" value="1"/>
</dbReference>
<keyword evidence="2" id="KW-0808">Transferase</keyword>
<evidence type="ECO:0000256" key="6">
    <source>
        <dbReference type="SAM" id="MobiDB-lite"/>
    </source>
</evidence>
<dbReference type="GO" id="GO:0004674">
    <property type="term" value="F:protein serine/threonine kinase activity"/>
    <property type="evidence" value="ECO:0007669"/>
    <property type="project" value="UniProtKB-KW"/>
</dbReference>
<dbReference type="AlphaFoldDB" id="W7A673"/>
<organism evidence="8 9">
    <name type="scientific">Plasmodium inui San Antonio 1</name>
    <dbReference type="NCBI Taxonomy" id="1237626"/>
    <lineage>
        <taxon>Eukaryota</taxon>
        <taxon>Sar</taxon>
        <taxon>Alveolata</taxon>
        <taxon>Apicomplexa</taxon>
        <taxon>Aconoidasida</taxon>
        <taxon>Haemosporida</taxon>
        <taxon>Plasmodiidae</taxon>
        <taxon>Plasmodium</taxon>
        <taxon>Plasmodium (Plasmodium)</taxon>
    </lineage>
</organism>